<protein>
    <submittedName>
        <fullName evidence="1">Uncharacterized protein</fullName>
    </submittedName>
</protein>
<gene>
    <name evidence="1" type="ORF">RHMOL_Rhmol01G0199400</name>
</gene>
<name>A0ACC0Q5E4_RHOML</name>
<organism evidence="1 2">
    <name type="scientific">Rhododendron molle</name>
    <name type="common">Chinese azalea</name>
    <name type="synonym">Azalea mollis</name>
    <dbReference type="NCBI Taxonomy" id="49168"/>
    <lineage>
        <taxon>Eukaryota</taxon>
        <taxon>Viridiplantae</taxon>
        <taxon>Streptophyta</taxon>
        <taxon>Embryophyta</taxon>
        <taxon>Tracheophyta</taxon>
        <taxon>Spermatophyta</taxon>
        <taxon>Magnoliopsida</taxon>
        <taxon>eudicotyledons</taxon>
        <taxon>Gunneridae</taxon>
        <taxon>Pentapetalae</taxon>
        <taxon>asterids</taxon>
        <taxon>Ericales</taxon>
        <taxon>Ericaceae</taxon>
        <taxon>Ericoideae</taxon>
        <taxon>Rhodoreae</taxon>
        <taxon>Rhododendron</taxon>
    </lineage>
</organism>
<comment type="caution">
    <text evidence="1">The sequence shown here is derived from an EMBL/GenBank/DDBJ whole genome shotgun (WGS) entry which is preliminary data.</text>
</comment>
<dbReference type="EMBL" id="CM046388">
    <property type="protein sequence ID" value="KAI8572447.1"/>
    <property type="molecule type" value="Genomic_DNA"/>
</dbReference>
<keyword evidence="2" id="KW-1185">Reference proteome</keyword>
<accession>A0ACC0Q5E4</accession>
<dbReference type="Proteomes" id="UP001062846">
    <property type="component" value="Chromosome 1"/>
</dbReference>
<sequence>MSDPIWDSRLGRGRHSVRFLLPVSLLRSLVLFFPTPWAARFPSPSASPAGLLLGSPALV</sequence>
<evidence type="ECO:0000313" key="1">
    <source>
        <dbReference type="EMBL" id="KAI8572447.1"/>
    </source>
</evidence>
<evidence type="ECO:0000313" key="2">
    <source>
        <dbReference type="Proteomes" id="UP001062846"/>
    </source>
</evidence>
<reference evidence="1" key="1">
    <citation type="submission" date="2022-02" db="EMBL/GenBank/DDBJ databases">
        <title>Plant Genome Project.</title>
        <authorList>
            <person name="Zhang R.-G."/>
        </authorList>
    </citation>
    <scope>NUCLEOTIDE SEQUENCE</scope>
    <source>
        <strain evidence="1">AT1</strain>
    </source>
</reference>
<proteinExistence type="predicted"/>